<dbReference type="STRING" id="1777137.AWB76_07587"/>
<dbReference type="PANTHER" id="PTHR38588:SF1">
    <property type="entry name" value="BLL0334 PROTEIN"/>
    <property type="match status" value="1"/>
</dbReference>
<dbReference type="EMBL" id="FCOI02000057">
    <property type="protein sequence ID" value="SAK98777.1"/>
    <property type="molecule type" value="Genomic_DNA"/>
</dbReference>
<evidence type="ECO:0000313" key="2">
    <source>
        <dbReference type="EMBL" id="SAK98777.1"/>
    </source>
</evidence>
<dbReference type="Gene3D" id="3.30.530.20">
    <property type="match status" value="1"/>
</dbReference>
<dbReference type="OrthoDB" id="9800877at2"/>
<dbReference type="Proteomes" id="UP000054624">
    <property type="component" value="Unassembled WGS sequence"/>
</dbReference>
<accession>A0A158DYK0</accession>
<dbReference type="PANTHER" id="PTHR38588">
    <property type="entry name" value="BLL0334 PROTEIN"/>
    <property type="match status" value="1"/>
</dbReference>
<dbReference type="Pfam" id="PF06240">
    <property type="entry name" value="COXG"/>
    <property type="match status" value="1"/>
</dbReference>
<dbReference type="SUPFAM" id="SSF55961">
    <property type="entry name" value="Bet v1-like"/>
    <property type="match status" value="1"/>
</dbReference>
<name>A0A158DYK0_9BURK</name>
<proteinExistence type="predicted"/>
<keyword evidence="3" id="KW-1185">Reference proteome</keyword>
<dbReference type="InterPro" id="IPR023393">
    <property type="entry name" value="START-like_dom_sf"/>
</dbReference>
<dbReference type="CDD" id="cd07823">
    <property type="entry name" value="SRPBCC_5"/>
    <property type="match status" value="1"/>
</dbReference>
<reference evidence="3" key="1">
    <citation type="submission" date="2016-01" db="EMBL/GenBank/DDBJ databases">
        <authorList>
            <person name="Peeters Charlotte."/>
        </authorList>
    </citation>
    <scope>NUCLEOTIDE SEQUENCE [LARGE SCALE GENOMIC DNA]</scope>
</reference>
<organism evidence="2 3">
    <name type="scientific">Caballeronia temeraria</name>
    <dbReference type="NCBI Taxonomy" id="1777137"/>
    <lineage>
        <taxon>Bacteria</taxon>
        <taxon>Pseudomonadati</taxon>
        <taxon>Pseudomonadota</taxon>
        <taxon>Betaproteobacteria</taxon>
        <taxon>Burkholderiales</taxon>
        <taxon>Burkholderiaceae</taxon>
        <taxon>Caballeronia</taxon>
    </lineage>
</organism>
<sequence length="264" mass="29067">MDFEKRVVVDAPITEVWDLLLDPQVMAGCVPGTESVEVLSDTEYLATVKVKISFISARFTTRTTVLETRPPYYLKSEGTGEDSKVGSSLKQSSELSLAELPDERTEVTMKIKVEVFGRLGSFGLTVMKTKADRMWEEFGANLNARAKAGKAAAIDVSPAVALTSESDRFSQKAGGSSSTPDRTEVPVVPDGRLSTQPNTVRGAPKASWWTRLMPGARANGDLQDLQRLSTDIYIEVQRESTTVRVLWPAQDSRDCVAWLKDYLK</sequence>
<dbReference type="InterPro" id="IPR010419">
    <property type="entry name" value="CO_DH_gsu"/>
</dbReference>
<evidence type="ECO:0000256" key="1">
    <source>
        <dbReference type="SAM" id="MobiDB-lite"/>
    </source>
</evidence>
<evidence type="ECO:0000313" key="3">
    <source>
        <dbReference type="Proteomes" id="UP000054624"/>
    </source>
</evidence>
<dbReference type="AlphaFoldDB" id="A0A158DYK0"/>
<dbReference type="RefSeq" id="WP_061165088.1">
    <property type="nucleotide sequence ID" value="NZ_FCOI02000057.1"/>
</dbReference>
<protein>
    <submittedName>
        <fullName evidence="2">Carbon monoxide dehydrogenase subunit G (CoxG)</fullName>
    </submittedName>
</protein>
<gene>
    <name evidence="2" type="ORF">AWB76_07587</name>
</gene>
<feature type="region of interest" description="Disordered" evidence="1">
    <location>
        <begin position="165"/>
        <end position="201"/>
    </location>
</feature>